<organism evidence="2 3">
    <name type="scientific">Nocardiopsis dassonvillei (strain ATCC 23218 / DSM 43111 / CIP 107115 / JCM 7437 / KCTC 9190 / NBRC 14626 / NCTC 10488 / NRRL B-5397 / IMRU 509)</name>
    <name type="common">Actinomadura dassonvillei</name>
    <dbReference type="NCBI Taxonomy" id="446468"/>
    <lineage>
        <taxon>Bacteria</taxon>
        <taxon>Bacillati</taxon>
        <taxon>Actinomycetota</taxon>
        <taxon>Actinomycetes</taxon>
        <taxon>Streptosporangiales</taxon>
        <taxon>Nocardiopsidaceae</taxon>
        <taxon>Nocardiopsis</taxon>
    </lineage>
</organism>
<sequence>MNNWFSGSSDHGSERRRGVRASASGGPPPSFDQDFSEARVCLVDNFVYVDWADGGQFTLNMRHCDQVMLGESSRKPPRRLTLRFRRQGLLPAQDESDTGMVLLRVGLHDEYDLTAARDLYAHLLARFPWLDRPPVPETEPPAPLGEPEETASRHGAAAPGEFVPGFVPSGRPALPLAEAPDGEDIASTAAAGHRLLAEATGPGPALTPAADTDASGDWVSFAPGPRTRELYEEVLTRRREAEGR</sequence>
<accession>D7AYY7</accession>
<protein>
    <submittedName>
        <fullName evidence="2">Uncharacterized protein</fullName>
    </submittedName>
</protein>
<dbReference type="AlphaFoldDB" id="D7AYY7"/>
<reference evidence="2 3" key="1">
    <citation type="journal article" date="2010" name="Stand. Genomic Sci.">
        <title>Complete genome sequence of Nocardiopsis dassonvillei type strain (IMRU 509).</title>
        <authorList>
            <person name="Sun H."/>
            <person name="Lapidus A."/>
            <person name="Nolan M."/>
            <person name="Lucas S."/>
            <person name="Del Rio T.G."/>
            <person name="Tice H."/>
            <person name="Cheng J.F."/>
            <person name="Tapia R."/>
            <person name="Han C."/>
            <person name="Goodwin L."/>
            <person name="Pitluck S."/>
            <person name="Pagani I."/>
            <person name="Ivanova N."/>
            <person name="Mavromatis K."/>
            <person name="Mikhailova N."/>
            <person name="Pati A."/>
            <person name="Chen A."/>
            <person name="Palaniappan K."/>
            <person name="Land M."/>
            <person name="Hauser L."/>
            <person name="Chang Y.J."/>
            <person name="Jeffries C.D."/>
            <person name="Djao O.D."/>
            <person name="Rohde M."/>
            <person name="Sikorski J."/>
            <person name="Goker M."/>
            <person name="Woyke T."/>
            <person name="Bristow J."/>
            <person name="Eisen J.A."/>
            <person name="Markowitz V."/>
            <person name="Hugenholtz P."/>
            <person name="Kyrpides N.C."/>
            <person name="Klenk H.P."/>
        </authorList>
    </citation>
    <scope>NUCLEOTIDE SEQUENCE [LARGE SCALE GENOMIC DNA]</scope>
    <source>
        <strain evidence="3">ATCC 23218 / DSM 43111 / CIP 107115 / JCM 7437 / KCTC 9190 / NBRC 14626 / NCTC 10488 / NRRL B-5397 / IMRU 509</strain>
    </source>
</reference>
<dbReference type="Proteomes" id="UP000002219">
    <property type="component" value="Chromosome 1"/>
</dbReference>
<dbReference type="HOGENOM" id="CLU_1137112_0_0_11"/>
<dbReference type="KEGG" id="nda:Ndas_2736"/>
<name>D7AYY7_NOCDD</name>
<feature type="region of interest" description="Disordered" evidence="1">
    <location>
        <begin position="1"/>
        <end position="31"/>
    </location>
</feature>
<keyword evidence="3" id="KW-1185">Reference proteome</keyword>
<feature type="compositionally biased region" description="Polar residues" evidence="1">
    <location>
        <begin position="1"/>
        <end position="10"/>
    </location>
</feature>
<feature type="region of interest" description="Disordered" evidence="1">
    <location>
        <begin position="131"/>
        <end position="221"/>
    </location>
</feature>
<dbReference type="STRING" id="446468.Ndas_2736"/>
<evidence type="ECO:0000313" key="3">
    <source>
        <dbReference type="Proteomes" id="UP000002219"/>
    </source>
</evidence>
<evidence type="ECO:0000256" key="1">
    <source>
        <dbReference type="SAM" id="MobiDB-lite"/>
    </source>
</evidence>
<feature type="compositionally biased region" description="Pro residues" evidence="1">
    <location>
        <begin position="131"/>
        <end position="144"/>
    </location>
</feature>
<proteinExistence type="predicted"/>
<dbReference type="EMBL" id="CP002040">
    <property type="protein sequence ID" value="ADH68149.1"/>
    <property type="molecule type" value="Genomic_DNA"/>
</dbReference>
<gene>
    <name evidence="2" type="ordered locus">Ndas_2736</name>
</gene>
<evidence type="ECO:0000313" key="2">
    <source>
        <dbReference type="EMBL" id="ADH68149.1"/>
    </source>
</evidence>
<feature type="compositionally biased region" description="Low complexity" evidence="1">
    <location>
        <begin position="197"/>
        <end position="213"/>
    </location>
</feature>